<dbReference type="RefSeq" id="XP_001891233.1">
    <property type="nucleotide sequence ID" value="XM_001891198.1"/>
</dbReference>
<feature type="non-terminal residue" evidence="2">
    <location>
        <position position="1"/>
    </location>
</feature>
<name>B0E4W5_LACBS</name>
<dbReference type="Proteomes" id="UP000001194">
    <property type="component" value="Unassembled WGS sequence"/>
</dbReference>
<keyword evidence="3" id="KW-1185">Reference proteome</keyword>
<organism evidence="3">
    <name type="scientific">Laccaria bicolor (strain S238N-H82 / ATCC MYA-4686)</name>
    <name type="common">Bicoloured deceiver</name>
    <name type="synonym">Laccaria laccata var. bicolor</name>
    <dbReference type="NCBI Taxonomy" id="486041"/>
    <lineage>
        <taxon>Eukaryota</taxon>
        <taxon>Fungi</taxon>
        <taxon>Dikarya</taxon>
        <taxon>Basidiomycota</taxon>
        <taxon>Agaricomycotina</taxon>
        <taxon>Agaricomycetes</taxon>
        <taxon>Agaricomycetidae</taxon>
        <taxon>Agaricales</taxon>
        <taxon>Agaricineae</taxon>
        <taxon>Hydnangiaceae</taxon>
        <taxon>Laccaria</taxon>
    </lineage>
</organism>
<reference evidence="2 3" key="1">
    <citation type="journal article" date="2008" name="Nature">
        <title>The genome of Laccaria bicolor provides insights into mycorrhizal symbiosis.</title>
        <authorList>
            <person name="Martin F."/>
            <person name="Aerts A."/>
            <person name="Ahren D."/>
            <person name="Brun A."/>
            <person name="Danchin E.G.J."/>
            <person name="Duchaussoy F."/>
            <person name="Gibon J."/>
            <person name="Kohler A."/>
            <person name="Lindquist E."/>
            <person name="Pereda V."/>
            <person name="Salamov A."/>
            <person name="Shapiro H.J."/>
            <person name="Wuyts J."/>
            <person name="Blaudez D."/>
            <person name="Buee M."/>
            <person name="Brokstein P."/>
            <person name="Canbaeck B."/>
            <person name="Cohen D."/>
            <person name="Courty P.E."/>
            <person name="Coutinho P.M."/>
            <person name="Delaruelle C."/>
            <person name="Detter J.C."/>
            <person name="Deveau A."/>
            <person name="DiFazio S."/>
            <person name="Duplessis S."/>
            <person name="Fraissinet-Tachet L."/>
            <person name="Lucic E."/>
            <person name="Frey-Klett P."/>
            <person name="Fourrey C."/>
            <person name="Feussner I."/>
            <person name="Gay G."/>
            <person name="Grimwood J."/>
            <person name="Hoegger P.J."/>
            <person name="Jain P."/>
            <person name="Kilaru S."/>
            <person name="Labbe J."/>
            <person name="Lin Y.C."/>
            <person name="Legue V."/>
            <person name="Le Tacon F."/>
            <person name="Marmeisse R."/>
            <person name="Melayah D."/>
            <person name="Montanini B."/>
            <person name="Muratet M."/>
            <person name="Nehls U."/>
            <person name="Niculita-Hirzel H."/>
            <person name="Oudot-Le Secq M.P."/>
            <person name="Peter M."/>
            <person name="Quesneville H."/>
            <person name="Rajashekar B."/>
            <person name="Reich M."/>
            <person name="Rouhier N."/>
            <person name="Schmutz J."/>
            <person name="Yin T."/>
            <person name="Chalot M."/>
            <person name="Henrissat B."/>
            <person name="Kuees U."/>
            <person name="Lucas S."/>
            <person name="Van de Peer Y."/>
            <person name="Podila G.K."/>
            <person name="Polle A."/>
            <person name="Pukkila P.J."/>
            <person name="Richardson P.M."/>
            <person name="Rouze P."/>
            <person name="Sanders I.R."/>
            <person name="Stajich J.E."/>
            <person name="Tunlid A."/>
            <person name="Tuskan G."/>
            <person name="Grigoriev I.V."/>
        </authorList>
    </citation>
    <scope>NUCLEOTIDE SEQUENCE [LARGE SCALE GENOMIC DNA]</scope>
    <source>
        <strain evidence="3">S238N-H82 / ATCC MYA-4686</strain>
    </source>
</reference>
<dbReference type="GeneID" id="6086889"/>
<evidence type="ECO:0000313" key="3">
    <source>
        <dbReference type="Proteomes" id="UP000001194"/>
    </source>
</evidence>
<gene>
    <name evidence="2" type="ORF">LACBIDRAFT_310563</name>
</gene>
<dbReference type="EMBL" id="DS547529">
    <property type="protein sequence ID" value="EDQ98115.1"/>
    <property type="molecule type" value="Genomic_DNA"/>
</dbReference>
<dbReference type="OrthoDB" id="3149508at2759"/>
<feature type="region of interest" description="Disordered" evidence="1">
    <location>
        <begin position="1"/>
        <end position="31"/>
    </location>
</feature>
<dbReference type="KEGG" id="lbc:LACBIDRAFT_310563"/>
<sequence length="155" mass="17564">HGATEEEADNNTQEQYKRTKGFGTAPQPDTEDSLGNPFVLVIETNGIHHLPLHLCTCPGVLDDFRLSNLTCKTSAYQYYLKLQHLTSLAFPKSVPDRYRGFRRVSRQWRNLELKKCFGFGHEPRMPKAGEMAYGCASCAQPGVNLPMNWKEDPHP</sequence>
<dbReference type="InParanoid" id="B0E4W5"/>
<evidence type="ECO:0000313" key="2">
    <source>
        <dbReference type="EMBL" id="EDQ98115.1"/>
    </source>
</evidence>
<protein>
    <submittedName>
        <fullName evidence="2">Predicted protein</fullName>
    </submittedName>
</protein>
<accession>B0E4W5</accession>
<dbReference type="HOGENOM" id="CLU_1699706_0_0_1"/>
<dbReference type="AlphaFoldDB" id="B0E4W5"/>
<proteinExistence type="predicted"/>
<evidence type="ECO:0000256" key="1">
    <source>
        <dbReference type="SAM" id="MobiDB-lite"/>
    </source>
</evidence>